<dbReference type="InterPro" id="IPR011042">
    <property type="entry name" value="6-blade_b-propeller_TolB-like"/>
</dbReference>
<dbReference type="OrthoDB" id="9811395at2"/>
<gene>
    <name evidence="2" type="ORF">ASU31_00485</name>
</gene>
<sequence length="401" mass="44014">MKKNYISGLPLIALLGVFPMMVKAQKGLPAKTPTSSTVNSFYPQNEDFKPQFVSRLKVPSGFKVNAVAVGLGKPRMMAFNDSGGLYVTRRDVGDVLLLEDKDKDGTMESIKTVWNNFVRVHGITIKDGSLYLCSDKVLKRARISSDGTLTDTTTLISDLPDGSQHDNRVISFGPDGLMYISVGSSCNDCAETNNEYATILQLDKDFKTRKVFARGLRNTVGFDWHPQTGAIWGVDNGTDWRNDEYPPEELNQISQGLDYGWPRVFGKQQIDETREDPIGSTKSAYAKTTVPSVMEFPAHSAPIDFKFLTMGKGLPNGYKDDAIVCLHGSWNRKNPKGYKVERIVYENGKPTGTADFLTGFLSEDGKTKFGRPAGIAISKLGAIFISDDEGGVIYSVTGTGI</sequence>
<name>A0A0T5VVH2_9SPHI</name>
<dbReference type="SUPFAM" id="SSF50952">
    <property type="entry name" value="Soluble quinoprotein glucose dehydrogenase"/>
    <property type="match status" value="1"/>
</dbReference>
<dbReference type="Gene3D" id="2.120.10.30">
    <property type="entry name" value="TolB, C-terminal domain"/>
    <property type="match status" value="1"/>
</dbReference>
<organism evidence="2 3">
    <name type="scientific">Pedobacter ginsenosidimutans</name>
    <dbReference type="NCBI Taxonomy" id="687842"/>
    <lineage>
        <taxon>Bacteria</taxon>
        <taxon>Pseudomonadati</taxon>
        <taxon>Bacteroidota</taxon>
        <taxon>Sphingobacteriia</taxon>
        <taxon>Sphingobacteriales</taxon>
        <taxon>Sphingobacteriaceae</taxon>
        <taxon>Pedobacter</taxon>
    </lineage>
</organism>
<feature type="domain" description="Pyrroloquinoline quinone-dependent pyranose dehydrogenase beta-propeller" evidence="1">
    <location>
        <begin position="57"/>
        <end position="397"/>
    </location>
</feature>
<accession>A0A0T5VVH2</accession>
<dbReference type="Pfam" id="PF22807">
    <property type="entry name" value="TrAA12"/>
    <property type="match status" value="1"/>
</dbReference>
<reference evidence="2 3" key="1">
    <citation type="submission" date="2015-11" db="EMBL/GenBank/DDBJ databases">
        <title>Sequence of Pedobacter ginsenosidimutans.</title>
        <authorList>
            <person name="Carson E."/>
            <person name="Keyser V."/>
            <person name="Newman J."/>
            <person name="Miller J."/>
        </authorList>
    </citation>
    <scope>NUCLEOTIDE SEQUENCE [LARGE SCALE GENOMIC DNA]</scope>
    <source>
        <strain evidence="2 3">KACC 14530</strain>
    </source>
</reference>
<keyword evidence="3" id="KW-1185">Reference proteome</keyword>
<dbReference type="InterPro" id="IPR011041">
    <property type="entry name" value="Quinoprot_gluc/sorb_DH_b-prop"/>
</dbReference>
<comment type="caution">
    <text evidence="2">The sequence shown here is derived from an EMBL/GenBank/DDBJ whole genome shotgun (WGS) entry which is preliminary data.</text>
</comment>
<dbReference type="PANTHER" id="PTHR33546:SF1">
    <property type="entry name" value="LARGE, MULTIFUNCTIONAL SECRETED PROTEIN"/>
    <property type="match status" value="1"/>
</dbReference>
<proteinExistence type="predicted"/>
<dbReference type="STRING" id="687842.ASU31_00485"/>
<evidence type="ECO:0000313" key="2">
    <source>
        <dbReference type="EMBL" id="KRT17810.1"/>
    </source>
</evidence>
<dbReference type="Proteomes" id="UP000051950">
    <property type="component" value="Unassembled WGS sequence"/>
</dbReference>
<protein>
    <recommendedName>
        <fullName evidence="1">Pyrroloquinoline quinone-dependent pyranose dehydrogenase beta-propeller domain-containing protein</fullName>
    </recommendedName>
</protein>
<dbReference type="PANTHER" id="PTHR33546">
    <property type="entry name" value="LARGE, MULTIFUNCTIONAL SECRETED PROTEIN-RELATED"/>
    <property type="match status" value="1"/>
</dbReference>
<evidence type="ECO:0000313" key="3">
    <source>
        <dbReference type="Proteomes" id="UP000051950"/>
    </source>
</evidence>
<dbReference type="EMBL" id="LMZQ01000001">
    <property type="protein sequence ID" value="KRT17810.1"/>
    <property type="molecule type" value="Genomic_DNA"/>
</dbReference>
<evidence type="ECO:0000259" key="1">
    <source>
        <dbReference type="Pfam" id="PF22807"/>
    </source>
</evidence>
<dbReference type="RefSeq" id="WP_057930439.1">
    <property type="nucleotide sequence ID" value="NZ_LMZQ01000001.1"/>
</dbReference>
<dbReference type="AlphaFoldDB" id="A0A0T5VVH2"/>
<dbReference type="InterPro" id="IPR054539">
    <property type="entry name" value="Beta-prop_PDH"/>
</dbReference>